<feature type="transmembrane region" description="Helical" evidence="1">
    <location>
        <begin position="137"/>
        <end position="155"/>
    </location>
</feature>
<feature type="signal peptide" evidence="2">
    <location>
        <begin position="1"/>
        <end position="20"/>
    </location>
</feature>
<evidence type="ECO:0000256" key="2">
    <source>
        <dbReference type="SAM" id="SignalP"/>
    </source>
</evidence>
<proteinExistence type="predicted"/>
<accession>A0A9R0IGR6</accession>
<evidence type="ECO:0000256" key="1">
    <source>
        <dbReference type="SAM" id="Phobius"/>
    </source>
</evidence>
<evidence type="ECO:0000313" key="3">
    <source>
        <dbReference type="Proteomes" id="UP000813463"/>
    </source>
</evidence>
<keyword evidence="1" id="KW-0812">Transmembrane</keyword>
<organism evidence="3 4">
    <name type="scientific">Spinacia oleracea</name>
    <name type="common">Spinach</name>
    <dbReference type="NCBI Taxonomy" id="3562"/>
    <lineage>
        <taxon>Eukaryota</taxon>
        <taxon>Viridiplantae</taxon>
        <taxon>Streptophyta</taxon>
        <taxon>Embryophyta</taxon>
        <taxon>Tracheophyta</taxon>
        <taxon>Spermatophyta</taxon>
        <taxon>Magnoliopsida</taxon>
        <taxon>eudicotyledons</taxon>
        <taxon>Gunneridae</taxon>
        <taxon>Pentapetalae</taxon>
        <taxon>Caryophyllales</taxon>
        <taxon>Chenopodiaceae</taxon>
        <taxon>Chenopodioideae</taxon>
        <taxon>Anserineae</taxon>
        <taxon>Spinacia</taxon>
    </lineage>
</organism>
<feature type="transmembrane region" description="Helical" evidence="1">
    <location>
        <begin position="30"/>
        <end position="51"/>
    </location>
</feature>
<keyword evidence="3" id="KW-1185">Reference proteome</keyword>
<reference evidence="4" key="2">
    <citation type="submission" date="2025-08" db="UniProtKB">
        <authorList>
            <consortium name="RefSeq"/>
        </authorList>
    </citation>
    <scope>IDENTIFICATION</scope>
    <source>
        <tissue evidence="4">Leaf</tissue>
    </source>
</reference>
<dbReference type="PANTHER" id="PTHR34262">
    <property type="entry name" value="TRANSMEMBRANE PROTEIN 220"/>
    <property type="match status" value="1"/>
</dbReference>
<dbReference type="Pfam" id="PF15071">
    <property type="entry name" value="TMEM220"/>
    <property type="match status" value="1"/>
</dbReference>
<dbReference type="GeneID" id="110787499"/>
<feature type="transmembrane region" description="Helical" evidence="1">
    <location>
        <begin position="63"/>
        <end position="81"/>
    </location>
</feature>
<name>A0A9R0IGR6_SPIOL</name>
<dbReference type="AlphaFoldDB" id="A0A9R0IGR6"/>
<dbReference type="PANTHER" id="PTHR34262:SF1">
    <property type="entry name" value="TRANSMEMBRANE PROTEIN 220"/>
    <property type="match status" value="1"/>
</dbReference>
<dbReference type="InterPro" id="IPR029377">
    <property type="entry name" value="TMEM220"/>
</dbReference>
<protein>
    <recommendedName>
        <fullName evidence="5">Transmembrane protein 220</fullName>
    </recommendedName>
</protein>
<dbReference type="OrthoDB" id="9924288at2759"/>
<dbReference type="Proteomes" id="UP000813463">
    <property type="component" value="Chromosome 3"/>
</dbReference>
<feature type="chain" id="PRO_5040244664" description="Transmembrane protein 220" evidence="2">
    <location>
        <begin position="21"/>
        <end position="161"/>
    </location>
</feature>
<evidence type="ECO:0000313" key="4">
    <source>
        <dbReference type="RefSeq" id="XP_021847819.1"/>
    </source>
</evidence>
<keyword evidence="2" id="KW-0732">Signal</keyword>
<evidence type="ECO:0008006" key="5">
    <source>
        <dbReference type="Google" id="ProtNLM"/>
    </source>
</evidence>
<reference evidence="3" key="1">
    <citation type="journal article" date="2021" name="Nat. Commun.">
        <title>Genomic analyses provide insights into spinach domestication and the genetic basis of agronomic traits.</title>
        <authorList>
            <person name="Cai X."/>
            <person name="Sun X."/>
            <person name="Xu C."/>
            <person name="Sun H."/>
            <person name="Wang X."/>
            <person name="Ge C."/>
            <person name="Zhang Z."/>
            <person name="Wang Q."/>
            <person name="Fei Z."/>
            <person name="Jiao C."/>
            <person name="Wang Q."/>
        </authorList>
    </citation>
    <scope>NUCLEOTIDE SEQUENCE [LARGE SCALE GENOMIC DNA]</scope>
    <source>
        <strain evidence="3">cv. Varoflay</strain>
    </source>
</reference>
<keyword evidence="1" id="KW-0472">Membrane</keyword>
<gene>
    <name evidence="4" type="primary">LOC110787499</name>
</gene>
<keyword evidence="1" id="KW-1133">Transmembrane helix</keyword>
<dbReference type="KEGG" id="soe:110787499"/>
<sequence length="161" mass="18210">MAKLYRICSLLMASLFLASASVQFNDSDWYFWVPLYSCAAYVNLINSLASSVPTKRVSVTGKITLYLGIFLLTKVVLEDYFGDMVGIWSLDMRHRLVREKFGSGLVISSMILQLLSLEEDPTKRGNFTVRPHVESGMVILVGISYGLSFVFMVVHEKEMMF</sequence>
<dbReference type="RefSeq" id="XP_021847819.1">
    <property type="nucleotide sequence ID" value="XM_021992127.2"/>
</dbReference>